<name>A0A4Z2IYP3_9TELE</name>
<feature type="compositionally biased region" description="Polar residues" evidence="1">
    <location>
        <begin position="87"/>
        <end position="99"/>
    </location>
</feature>
<sequence length="171" mass="18948">MSSSLSCFMKPQLGTILLRFFTCSMASTTVMSSQIMRKARKRVADRLLPITQCTSSKSNIRKNVSVPANGLHGLNEGESFSDHEEGQSQGRRAADSSSAVDEDLTYDRNTSNSIVDEIRRLGEEWAQVKLFAVGCFYPVVPYAGVFVEMWPGVNVQGAICSIHHMRDSQIH</sequence>
<accession>A0A4Z2IYP3</accession>
<keyword evidence="2" id="KW-0732">Signal</keyword>
<dbReference type="AlphaFoldDB" id="A0A4Z2IYP3"/>
<evidence type="ECO:0000313" key="3">
    <source>
        <dbReference type="EMBL" id="TNN82422.1"/>
    </source>
</evidence>
<evidence type="ECO:0000313" key="4">
    <source>
        <dbReference type="Proteomes" id="UP000314294"/>
    </source>
</evidence>
<dbReference type="EMBL" id="SRLO01000039">
    <property type="protein sequence ID" value="TNN82422.1"/>
    <property type="molecule type" value="Genomic_DNA"/>
</dbReference>
<comment type="caution">
    <text evidence="3">The sequence shown here is derived from an EMBL/GenBank/DDBJ whole genome shotgun (WGS) entry which is preliminary data.</text>
</comment>
<evidence type="ECO:0000256" key="2">
    <source>
        <dbReference type="SAM" id="SignalP"/>
    </source>
</evidence>
<feature type="region of interest" description="Disordered" evidence="1">
    <location>
        <begin position="75"/>
        <end position="102"/>
    </location>
</feature>
<dbReference type="Proteomes" id="UP000314294">
    <property type="component" value="Unassembled WGS sequence"/>
</dbReference>
<protein>
    <submittedName>
        <fullName evidence="3">Uncharacterized protein</fullName>
    </submittedName>
</protein>
<proteinExistence type="predicted"/>
<feature type="signal peptide" evidence="2">
    <location>
        <begin position="1"/>
        <end position="26"/>
    </location>
</feature>
<evidence type="ECO:0000256" key="1">
    <source>
        <dbReference type="SAM" id="MobiDB-lite"/>
    </source>
</evidence>
<organism evidence="3 4">
    <name type="scientific">Liparis tanakae</name>
    <name type="common">Tanaka's snailfish</name>
    <dbReference type="NCBI Taxonomy" id="230148"/>
    <lineage>
        <taxon>Eukaryota</taxon>
        <taxon>Metazoa</taxon>
        <taxon>Chordata</taxon>
        <taxon>Craniata</taxon>
        <taxon>Vertebrata</taxon>
        <taxon>Euteleostomi</taxon>
        <taxon>Actinopterygii</taxon>
        <taxon>Neopterygii</taxon>
        <taxon>Teleostei</taxon>
        <taxon>Neoteleostei</taxon>
        <taxon>Acanthomorphata</taxon>
        <taxon>Eupercaria</taxon>
        <taxon>Perciformes</taxon>
        <taxon>Cottioidei</taxon>
        <taxon>Cottales</taxon>
        <taxon>Liparidae</taxon>
        <taxon>Liparis</taxon>
    </lineage>
</organism>
<reference evidence="3 4" key="1">
    <citation type="submission" date="2019-03" db="EMBL/GenBank/DDBJ databases">
        <title>First draft genome of Liparis tanakae, snailfish: a comprehensive survey of snailfish specific genes.</title>
        <authorList>
            <person name="Kim W."/>
            <person name="Song I."/>
            <person name="Jeong J.-H."/>
            <person name="Kim D."/>
            <person name="Kim S."/>
            <person name="Ryu S."/>
            <person name="Song J.Y."/>
            <person name="Lee S.K."/>
        </authorList>
    </citation>
    <scope>NUCLEOTIDE SEQUENCE [LARGE SCALE GENOMIC DNA]</scope>
    <source>
        <tissue evidence="3">Muscle</tissue>
    </source>
</reference>
<feature type="chain" id="PRO_5021343393" evidence="2">
    <location>
        <begin position="27"/>
        <end position="171"/>
    </location>
</feature>
<keyword evidence="4" id="KW-1185">Reference proteome</keyword>
<gene>
    <name evidence="3" type="ORF">EYF80_007257</name>
</gene>